<dbReference type="InterPro" id="IPR011047">
    <property type="entry name" value="Quinoprotein_ADH-like_sf"/>
</dbReference>
<evidence type="ECO:0000313" key="1">
    <source>
        <dbReference type="EMBL" id="MBC5846233.1"/>
    </source>
</evidence>
<proteinExistence type="predicted"/>
<name>A0A923N602_9FLAO</name>
<dbReference type="RefSeq" id="WP_187021694.1">
    <property type="nucleotide sequence ID" value="NZ_JACRUK010000088.1"/>
</dbReference>
<protein>
    <recommendedName>
        <fullName evidence="3">PQQ-like domain-containing protein</fullName>
    </recommendedName>
</protein>
<evidence type="ECO:0000313" key="2">
    <source>
        <dbReference type="Proteomes" id="UP000641454"/>
    </source>
</evidence>
<comment type="caution">
    <text evidence="1">The sequence shown here is derived from an EMBL/GenBank/DDBJ whole genome shotgun (WGS) entry which is preliminary data.</text>
</comment>
<evidence type="ECO:0008006" key="3">
    <source>
        <dbReference type="Google" id="ProtNLM"/>
    </source>
</evidence>
<organism evidence="1 2">
    <name type="scientific">Flavobacterium muglaense</name>
    <dbReference type="NCBI Taxonomy" id="2764716"/>
    <lineage>
        <taxon>Bacteria</taxon>
        <taxon>Pseudomonadati</taxon>
        <taxon>Bacteroidota</taxon>
        <taxon>Flavobacteriia</taxon>
        <taxon>Flavobacteriales</taxon>
        <taxon>Flavobacteriaceae</taxon>
        <taxon>Flavobacterium</taxon>
    </lineage>
</organism>
<dbReference type="EMBL" id="JACRUL010000091">
    <property type="protein sequence ID" value="MBC5846233.1"/>
    <property type="molecule type" value="Genomic_DNA"/>
</dbReference>
<sequence>MKDGKLLINEDVYNCNPSLMLLSNHELILWIKDAKWENYYIDLKSKKLNKVSYNLGLNSINRDYILTFENGIQKIINANNLLEPVIIKTTVSLQSYLVYNNKLVGYSKSNCISSTNRETGEFEWETNLSGRRYLINNEEQEANITAILGVYENHLLVWLAGDRLISIDTNNGTILYEILPFEGLVDVNGFQLWDFRDLFLEQETGKIIMLNKLFYYEIDILTQQVQQCKSFYTGNAYGLGRLPNMPEPPTDITFKQAVYTNDFIYFIGGYTFATNIVGVFNRKTYNIDWQESINLLETDNFNNFKDIQYANNKIYVLDTGNQLHIFEKEE</sequence>
<keyword evidence="2" id="KW-1185">Reference proteome</keyword>
<gene>
    <name evidence="1" type="ORF">H8R25_17605</name>
</gene>
<reference evidence="1 2" key="1">
    <citation type="submission" date="2020-08" db="EMBL/GenBank/DDBJ databases">
        <title>Description of novel Flavobacterium F-392 isolate.</title>
        <authorList>
            <person name="Saticioglu I.B."/>
            <person name="Duman M."/>
            <person name="Altun S."/>
        </authorList>
    </citation>
    <scope>NUCLEOTIDE SEQUENCE [LARGE SCALE GENOMIC DNA]</scope>
    <source>
        <strain evidence="1 2">F-392</strain>
    </source>
</reference>
<dbReference type="AlphaFoldDB" id="A0A923N602"/>
<dbReference type="Proteomes" id="UP000641454">
    <property type="component" value="Unassembled WGS sequence"/>
</dbReference>
<dbReference type="SUPFAM" id="SSF50998">
    <property type="entry name" value="Quinoprotein alcohol dehydrogenase-like"/>
    <property type="match status" value="1"/>
</dbReference>
<accession>A0A923N602</accession>